<dbReference type="Proteomes" id="UP000295192">
    <property type="component" value="Unassembled WGS sequence"/>
</dbReference>
<evidence type="ECO:0000313" key="1">
    <source>
        <dbReference type="EMBL" id="TDG41375.1"/>
    </source>
</evidence>
<proteinExistence type="predicted"/>
<organism evidence="1 2">
    <name type="scientific">Drosophila navojoa</name>
    <name type="common">Fruit fly</name>
    <dbReference type="NCBI Taxonomy" id="7232"/>
    <lineage>
        <taxon>Eukaryota</taxon>
        <taxon>Metazoa</taxon>
        <taxon>Ecdysozoa</taxon>
        <taxon>Arthropoda</taxon>
        <taxon>Hexapoda</taxon>
        <taxon>Insecta</taxon>
        <taxon>Pterygota</taxon>
        <taxon>Neoptera</taxon>
        <taxon>Endopterygota</taxon>
        <taxon>Diptera</taxon>
        <taxon>Brachycera</taxon>
        <taxon>Muscomorpha</taxon>
        <taxon>Ephydroidea</taxon>
        <taxon>Drosophilidae</taxon>
        <taxon>Drosophila</taxon>
    </lineage>
</organism>
<gene>
    <name evidence="1" type="ORF">AWZ03_012202</name>
</gene>
<protein>
    <submittedName>
        <fullName evidence="1">Uncharacterized protein</fullName>
    </submittedName>
</protein>
<feature type="non-terminal residue" evidence="1">
    <location>
        <position position="53"/>
    </location>
</feature>
<name>A0A484B0M4_DRONA</name>
<evidence type="ECO:0000313" key="2">
    <source>
        <dbReference type="Proteomes" id="UP000295192"/>
    </source>
</evidence>
<sequence>MRYAVCVTLQREVKQQIAAEFNVRLNGDLVRAARHSQCGEFAVGRPLPACLPV</sequence>
<accession>A0A484B0M4</accession>
<comment type="caution">
    <text evidence="1">The sequence shown here is derived from an EMBL/GenBank/DDBJ whole genome shotgun (WGS) entry which is preliminary data.</text>
</comment>
<dbReference type="EMBL" id="LSRL02000363">
    <property type="protein sequence ID" value="TDG41375.1"/>
    <property type="molecule type" value="Genomic_DNA"/>
</dbReference>
<dbReference type="AlphaFoldDB" id="A0A484B0M4"/>
<reference evidence="1 2" key="1">
    <citation type="journal article" date="2019" name="J. Hered.">
        <title>An Improved Genome Assembly for Drosophila navojoa, the Basal Species in the mojavensis Cluster.</title>
        <authorList>
            <person name="Vanderlinde T."/>
            <person name="Dupim E.G."/>
            <person name="Nazario-Yepiz N.O."/>
            <person name="Carvalho A.B."/>
        </authorList>
    </citation>
    <scope>NUCLEOTIDE SEQUENCE [LARGE SCALE GENOMIC DNA]</scope>
    <source>
        <strain evidence="1">Navoj_Jal97</strain>
        <tissue evidence="1">Whole organism</tissue>
    </source>
</reference>
<keyword evidence="2" id="KW-1185">Reference proteome</keyword>